<comment type="caution">
    <text evidence="1">The sequence shown here is derived from an EMBL/GenBank/DDBJ whole genome shotgun (WGS) entry which is preliminary data.</text>
</comment>
<protein>
    <submittedName>
        <fullName evidence="1">Uncharacterized protein</fullName>
    </submittedName>
</protein>
<keyword evidence="2" id="KW-1185">Reference proteome</keyword>
<evidence type="ECO:0000313" key="1">
    <source>
        <dbReference type="EMBL" id="KAI3717824.1"/>
    </source>
</evidence>
<organism evidence="1 2">
    <name type="scientific">Smallanthus sonchifolius</name>
    <dbReference type="NCBI Taxonomy" id="185202"/>
    <lineage>
        <taxon>Eukaryota</taxon>
        <taxon>Viridiplantae</taxon>
        <taxon>Streptophyta</taxon>
        <taxon>Embryophyta</taxon>
        <taxon>Tracheophyta</taxon>
        <taxon>Spermatophyta</taxon>
        <taxon>Magnoliopsida</taxon>
        <taxon>eudicotyledons</taxon>
        <taxon>Gunneridae</taxon>
        <taxon>Pentapetalae</taxon>
        <taxon>asterids</taxon>
        <taxon>campanulids</taxon>
        <taxon>Asterales</taxon>
        <taxon>Asteraceae</taxon>
        <taxon>Asteroideae</taxon>
        <taxon>Heliantheae alliance</taxon>
        <taxon>Millerieae</taxon>
        <taxon>Smallanthus</taxon>
    </lineage>
</organism>
<accession>A0ACB9B5N2</accession>
<reference evidence="1 2" key="2">
    <citation type="journal article" date="2022" name="Mol. Ecol. Resour.">
        <title>The genomes of chicory, endive, great burdock and yacon provide insights into Asteraceae paleo-polyploidization history and plant inulin production.</title>
        <authorList>
            <person name="Fan W."/>
            <person name="Wang S."/>
            <person name="Wang H."/>
            <person name="Wang A."/>
            <person name="Jiang F."/>
            <person name="Liu H."/>
            <person name="Zhao H."/>
            <person name="Xu D."/>
            <person name="Zhang Y."/>
        </authorList>
    </citation>
    <scope>NUCLEOTIDE SEQUENCE [LARGE SCALE GENOMIC DNA]</scope>
    <source>
        <strain evidence="2">cv. Yunnan</strain>
        <tissue evidence="1">Leaves</tissue>
    </source>
</reference>
<proteinExistence type="predicted"/>
<dbReference type="Proteomes" id="UP001056120">
    <property type="component" value="Linkage Group LG23"/>
</dbReference>
<reference evidence="2" key="1">
    <citation type="journal article" date="2022" name="Mol. Ecol. Resour.">
        <title>The genomes of chicory, endive, great burdock and yacon provide insights into Asteraceae palaeo-polyploidization history and plant inulin production.</title>
        <authorList>
            <person name="Fan W."/>
            <person name="Wang S."/>
            <person name="Wang H."/>
            <person name="Wang A."/>
            <person name="Jiang F."/>
            <person name="Liu H."/>
            <person name="Zhao H."/>
            <person name="Xu D."/>
            <person name="Zhang Y."/>
        </authorList>
    </citation>
    <scope>NUCLEOTIDE SEQUENCE [LARGE SCALE GENOMIC DNA]</scope>
    <source>
        <strain evidence="2">cv. Yunnan</strain>
    </source>
</reference>
<evidence type="ECO:0000313" key="2">
    <source>
        <dbReference type="Proteomes" id="UP001056120"/>
    </source>
</evidence>
<name>A0ACB9B5N2_9ASTR</name>
<dbReference type="EMBL" id="CM042040">
    <property type="protein sequence ID" value="KAI3717824.1"/>
    <property type="molecule type" value="Genomic_DNA"/>
</dbReference>
<gene>
    <name evidence="1" type="ORF">L1987_69686</name>
</gene>
<sequence length="210" mass="24256">MGKTFAQAVGNGVHNNRLGFGVEKFEPQDFGLEYITVLIHPPLGKSFDLVEGAGLESTVVLEEDDFIKIQDENSCMLGKIIKCIHAENVGICDRNRLSSGHGVWNRIVSFIMTLNEKGIIQLSPLMKRVGNGNNTLFWHDIWVGNSALWFRFYILDNLETEKRCFVMDRRNSYGWKWCWRRNTRGGIELAQFNELVRILEYGFCQHLRIR</sequence>